<feature type="region of interest" description="Disordered" evidence="10">
    <location>
        <begin position="1"/>
        <end position="107"/>
    </location>
</feature>
<dbReference type="CDD" id="cd09165">
    <property type="entry name" value="PLDc_PaPPK1_C1_like"/>
    <property type="match status" value="1"/>
</dbReference>
<feature type="binding site" evidence="8">
    <location>
        <position position="181"/>
    </location>
    <ligand>
        <name>ATP</name>
        <dbReference type="ChEBI" id="CHEBI:30616"/>
    </ligand>
</feature>
<keyword evidence="4 8" id="KW-0547">Nucleotide-binding</keyword>
<dbReference type="NCBIfam" id="NF003918">
    <property type="entry name" value="PRK05443.1-2"/>
    <property type="match status" value="1"/>
</dbReference>
<evidence type="ECO:0000313" key="16">
    <source>
        <dbReference type="Proteomes" id="UP000588647"/>
    </source>
</evidence>
<dbReference type="GO" id="GO:0005524">
    <property type="term" value="F:ATP binding"/>
    <property type="evidence" value="ECO:0007669"/>
    <property type="project" value="UniProtKB-KW"/>
</dbReference>
<dbReference type="NCBIfam" id="NF003919">
    <property type="entry name" value="PRK05443.1-4"/>
    <property type="match status" value="1"/>
</dbReference>
<dbReference type="CDD" id="cd09168">
    <property type="entry name" value="PLDc_PaPPK1_C2_like"/>
    <property type="match status" value="1"/>
</dbReference>
<feature type="binding site" evidence="8">
    <location>
        <position position="695"/>
    </location>
    <ligand>
        <name>ATP</name>
        <dbReference type="ChEBI" id="CHEBI:30616"/>
    </ligand>
</feature>
<dbReference type="InterPro" id="IPR024953">
    <property type="entry name" value="PP_kinase_middle"/>
</dbReference>
<comment type="similarity">
    <text evidence="8 9">Belongs to the polyphosphate kinase 1 (PPK1) family.</text>
</comment>
<sequence>MDTTSPKPRTATSTRKPATRTRRLSAAKPQAGPDEQVASETSAASGPATDGETSGTAATPAKAKPRAGTRTRKPATVRRRPAAKPSTAPDAKAEAAPEAGPAAAGDVSEATEAALILETPPAKAETTAPASEEIDEPLPADRFINREISWLQFNRRVLEEAQNTAHPLLERVRFLSISADNLDEFFMVRVAGLAGQVREKIAVRSIDGLTPQEQLDRILTDVVELQEEQQASLADLVKALRQERIHIVGAGDLKGADRAWLERHFDETIFPVLTPLSIDPAHPFPFIPNLGFSIALTLMRERDSQRMNALLRLPVALQRFIEMPLTDAGVMRFVPLESVVALFIAKLFPGYRVRGAGTFRIIRDSDIEIEEEAEDLVRLFESALKRRRRGQVIRIEFDSVMPEVLRNFVAAELEVPENRISVMDGMLALDSVSQLCKAPRDDLKFTPYLPRFPERIREHNGDCFAAIREKDIIVHHPYESFDVVVQFLRQAAQDPNVIAIKQTLYRTSNDSPIVRALVDAAEAGKSVTALVELKARFDEEANIRWARDLERAGVQVVFGFIEKKTHAKLSLVVRREEGRLVSFCHIGTGNYHPITARIYTDLSYFTADPEIAHDISLIFNYITGYAEPTEVRKLAISPLNLRQRIIGHIRDETAHAKAGRPGQIWMKMNSLVDPAIIDELYRASRAGVEIDLIVRGICCLRPRVPGLSDNIRVKSIVGRFLEHSRVFCFGDGNGLPSDGAIVYIGSADLMPRNLDRRVETLVPITTPTVHSQILSQIMLGNILDNQQSWSVASDGTSRHIVPSPGEQPFNAQRYFMTNPSLSGRGKALKSDAPRLIARQRADHARFD</sequence>
<dbReference type="InterPro" id="IPR036832">
    <property type="entry name" value="PPK_N_dom_sf"/>
</dbReference>
<dbReference type="HAMAP" id="MF_00347">
    <property type="entry name" value="Polyphosphate_kinase"/>
    <property type="match status" value="1"/>
</dbReference>
<dbReference type="SUPFAM" id="SSF56024">
    <property type="entry name" value="Phospholipase D/nuclease"/>
    <property type="match status" value="2"/>
</dbReference>
<keyword evidence="16" id="KW-1185">Reference proteome</keyword>
<keyword evidence="2 8" id="KW-0808">Transferase</keyword>
<dbReference type="PANTHER" id="PTHR30218:SF0">
    <property type="entry name" value="POLYPHOSPHATE KINASE"/>
    <property type="match status" value="1"/>
</dbReference>
<dbReference type="Proteomes" id="UP000588647">
    <property type="component" value="Unassembled WGS sequence"/>
</dbReference>
<keyword evidence="6 8" id="KW-0067">ATP-binding</keyword>
<feature type="active site" description="Phosphohistidine intermediate" evidence="8">
    <location>
        <position position="566"/>
    </location>
</feature>
<dbReference type="InterPro" id="IPR041108">
    <property type="entry name" value="PP_kinase_C_1"/>
</dbReference>
<dbReference type="EMBL" id="JACIEM010000001">
    <property type="protein sequence ID" value="MBB4001057.1"/>
    <property type="molecule type" value="Genomic_DNA"/>
</dbReference>
<dbReference type="Gene3D" id="3.30.870.10">
    <property type="entry name" value="Endonuclease Chain A"/>
    <property type="match status" value="2"/>
</dbReference>
<evidence type="ECO:0000259" key="13">
    <source>
        <dbReference type="Pfam" id="PF13090"/>
    </source>
</evidence>
<protein>
    <recommendedName>
        <fullName evidence="8 9">Polyphosphate kinase</fullName>
        <ecNumber evidence="8 9">2.7.4.1</ecNumber>
    </recommendedName>
    <alternativeName>
        <fullName evidence="8">ATP-polyphosphate phosphotransferase</fullName>
    </alternativeName>
    <alternativeName>
        <fullName evidence="8">Polyphosphoric acid kinase</fullName>
    </alternativeName>
</protein>
<dbReference type="InterPro" id="IPR036830">
    <property type="entry name" value="PP_kinase_middle_dom_sf"/>
</dbReference>
<evidence type="ECO:0000256" key="10">
    <source>
        <dbReference type="SAM" id="MobiDB-lite"/>
    </source>
</evidence>
<feature type="binding site" evidence="8">
    <location>
        <position position="723"/>
    </location>
    <ligand>
        <name>ATP</name>
        <dbReference type="ChEBI" id="CHEBI:30616"/>
    </ligand>
</feature>
<reference evidence="15 16" key="1">
    <citation type="submission" date="2020-08" db="EMBL/GenBank/DDBJ databases">
        <title>Genomic Encyclopedia of Type Strains, Phase IV (KMG-IV): sequencing the most valuable type-strain genomes for metagenomic binning, comparative biology and taxonomic classification.</title>
        <authorList>
            <person name="Goeker M."/>
        </authorList>
    </citation>
    <scope>NUCLEOTIDE SEQUENCE [LARGE SCALE GENOMIC DNA]</scope>
    <source>
        <strain evidence="15 16">DSM 103570</strain>
    </source>
</reference>
<evidence type="ECO:0000313" key="15">
    <source>
        <dbReference type="EMBL" id="MBB4001057.1"/>
    </source>
</evidence>
<evidence type="ECO:0000256" key="3">
    <source>
        <dbReference type="ARBA" id="ARBA00022723"/>
    </source>
</evidence>
<feature type="binding site" evidence="8">
    <location>
        <position position="506"/>
    </location>
    <ligand>
        <name>Mg(2+)</name>
        <dbReference type="ChEBI" id="CHEBI:18420"/>
    </ligand>
</feature>
<keyword evidence="1 8" id="KW-0597">Phosphoprotein</keyword>
<accession>A0A7W6H9M8</accession>
<dbReference type="SUPFAM" id="SSF140356">
    <property type="entry name" value="PPK N-terminal domain-like"/>
    <property type="match status" value="1"/>
</dbReference>
<dbReference type="FunFam" id="3.30.870.10:FF:000001">
    <property type="entry name" value="Polyphosphate kinase"/>
    <property type="match status" value="1"/>
</dbReference>
<evidence type="ECO:0000256" key="9">
    <source>
        <dbReference type="RuleBase" id="RU003800"/>
    </source>
</evidence>
<feature type="binding site" evidence="8">
    <location>
        <position position="536"/>
    </location>
    <ligand>
        <name>Mg(2+)</name>
        <dbReference type="ChEBI" id="CHEBI:18420"/>
    </ligand>
</feature>
<dbReference type="InterPro" id="IPR025198">
    <property type="entry name" value="PPK_N_dom"/>
</dbReference>
<evidence type="ECO:0000256" key="6">
    <source>
        <dbReference type="ARBA" id="ARBA00022840"/>
    </source>
</evidence>
<keyword evidence="7 8" id="KW-0460">Magnesium</keyword>
<feature type="domain" description="Polyphosphate kinase C-terminal" evidence="13">
    <location>
        <begin position="634"/>
        <end position="812"/>
    </location>
</feature>
<keyword evidence="5 8" id="KW-0418">Kinase</keyword>
<dbReference type="Pfam" id="PF13089">
    <property type="entry name" value="PP_kinase_N"/>
    <property type="match status" value="1"/>
</dbReference>
<comment type="PTM">
    <text evidence="8 9">An intermediate of this reaction is the autophosphorylated ppk in which a phosphate is covalently linked to a histidine residue through a N-P bond.</text>
</comment>
<dbReference type="NCBIfam" id="TIGR03705">
    <property type="entry name" value="poly_P_kin"/>
    <property type="match status" value="1"/>
</dbReference>
<dbReference type="Gene3D" id="1.20.58.310">
    <property type="entry name" value="Polyphosphate kinase N-terminal domain"/>
    <property type="match status" value="1"/>
</dbReference>
<evidence type="ECO:0000256" key="2">
    <source>
        <dbReference type="ARBA" id="ARBA00022679"/>
    </source>
</evidence>
<dbReference type="Pfam" id="PF13090">
    <property type="entry name" value="PP_kinase_C"/>
    <property type="match status" value="1"/>
</dbReference>
<gene>
    <name evidence="8" type="primary">ppk</name>
    <name evidence="15" type="ORF">GGR03_000104</name>
</gene>
<feature type="compositionally biased region" description="Low complexity" evidence="10">
    <location>
        <begin position="88"/>
        <end position="106"/>
    </location>
</feature>
<dbReference type="InterPro" id="IPR003414">
    <property type="entry name" value="PP_kinase"/>
</dbReference>
<dbReference type="GO" id="GO:0006799">
    <property type="term" value="P:polyphosphate biosynthetic process"/>
    <property type="evidence" value="ECO:0007669"/>
    <property type="project" value="UniProtKB-UniRule"/>
</dbReference>
<comment type="function">
    <text evidence="8 9">Catalyzes the reversible transfer of the terminal phosphate of ATP to form a long-chain polyphosphate (polyP).</text>
</comment>
<feature type="domain" description="Polyphosphate kinase middle" evidence="11">
    <location>
        <begin position="257"/>
        <end position="435"/>
    </location>
</feature>
<dbReference type="GO" id="GO:0008976">
    <property type="term" value="F:polyphosphate kinase activity"/>
    <property type="evidence" value="ECO:0007669"/>
    <property type="project" value="UniProtKB-UniRule"/>
</dbReference>
<dbReference type="GO" id="GO:0046872">
    <property type="term" value="F:metal ion binding"/>
    <property type="evidence" value="ECO:0007669"/>
    <property type="project" value="UniProtKB-KW"/>
</dbReference>
<dbReference type="Pfam" id="PF02503">
    <property type="entry name" value="PP_kinase"/>
    <property type="match status" value="1"/>
</dbReference>
<evidence type="ECO:0000256" key="5">
    <source>
        <dbReference type="ARBA" id="ARBA00022777"/>
    </source>
</evidence>
<feature type="domain" description="Polyphosphate kinase C-terminal" evidence="14">
    <location>
        <begin position="463"/>
        <end position="627"/>
    </location>
</feature>
<evidence type="ECO:0000259" key="14">
    <source>
        <dbReference type="Pfam" id="PF17941"/>
    </source>
</evidence>
<feature type="compositionally biased region" description="Basic residues" evidence="10">
    <location>
        <begin position="63"/>
        <end position="82"/>
    </location>
</feature>
<dbReference type="AlphaFoldDB" id="A0A7W6H9M8"/>
<evidence type="ECO:0000259" key="12">
    <source>
        <dbReference type="Pfam" id="PF13089"/>
    </source>
</evidence>
<dbReference type="Gene3D" id="3.30.1840.10">
    <property type="entry name" value="Polyphosphate kinase middle domain"/>
    <property type="match status" value="1"/>
</dbReference>
<dbReference type="EC" id="2.7.4.1" evidence="8 9"/>
<dbReference type="PANTHER" id="PTHR30218">
    <property type="entry name" value="POLYPHOSPHATE KINASE"/>
    <property type="match status" value="1"/>
</dbReference>
<comment type="catalytic activity">
    <reaction evidence="8 9">
        <text>[phosphate](n) + ATP = [phosphate](n+1) + ADP</text>
        <dbReference type="Rhea" id="RHEA:19573"/>
        <dbReference type="Rhea" id="RHEA-COMP:9859"/>
        <dbReference type="Rhea" id="RHEA-COMP:14280"/>
        <dbReference type="ChEBI" id="CHEBI:16838"/>
        <dbReference type="ChEBI" id="CHEBI:30616"/>
        <dbReference type="ChEBI" id="CHEBI:456216"/>
        <dbReference type="EC" id="2.7.4.1"/>
    </reaction>
</comment>
<evidence type="ECO:0000256" key="1">
    <source>
        <dbReference type="ARBA" id="ARBA00022553"/>
    </source>
</evidence>
<evidence type="ECO:0000256" key="4">
    <source>
        <dbReference type="ARBA" id="ARBA00022741"/>
    </source>
</evidence>
<keyword evidence="3 8" id="KW-0479">Metal-binding</keyword>
<evidence type="ECO:0000259" key="11">
    <source>
        <dbReference type="Pfam" id="PF02503"/>
    </source>
</evidence>
<evidence type="ECO:0000256" key="8">
    <source>
        <dbReference type="HAMAP-Rule" id="MF_00347"/>
    </source>
</evidence>
<dbReference type="SUPFAM" id="SSF143724">
    <property type="entry name" value="PHP14-like"/>
    <property type="match status" value="1"/>
</dbReference>
<feature type="compositionally biased region" description="Polar residues" evidence="10">
    <location>
        <begin position="1"/>
        <end position="16"/>
    </location>
</feature>
<comment type="caution">
    <text evidence="15">The sequence shown here is derived from an EMBL/GenBank/DDBJ whole genome shotgun (WGS) entry which is preliminary data.</text>
</comment>
<dbReference type="RefSeq" id="WP_246367547.1">
    <property type="nucleotide sequence ID" value="NZ_JAAAMM010000001.1"/>
</dbReference>
<dbReference type="NCBIfam" id="NF003921">
    <property type="entry name" value="PRK05443.2-2"/>
    <property type="match status" value="1"/>
</dbReference>
<dbReference type="InterPro" id="IPR025200">
    <property type="entry name" value="PPK_C_dom2"/>
</dbReference>
<dbReference type="NCBIfam" id="NF003917">
    <property type="entry name" value="PRK05443.1-1"/>
    <property type="match status" value="1"/>
</dbReference>
<evidence type="ECO:0000256" key="7">
    <source>
        <dbReference type="ARBA" id="ARBA00022842"/>
    </source>
</evidence>
<feature type="binding site" evidence="8">
    <location>
        <position position="599"/>
    </location>
    <ligand>
        <name>ATP</name>
        <dbReference type="ChEBI" id="CHEBI:30616"/>
    </ligand>
</feature>
<dbReference type="Pfam" id="PF17941">
    <property type="entry name" value="PP_kinase_C_1"/>
    <property type="match status" value="1"/>
</dbReference>
<organism evidence="15 16">
    <name type="scientific">Aurantimonas endophytica</name>
    <dbReference type="NCBI Taxonomy" id="1522175"/>
    <lineage>
        <taxon>Bacteria</taxon>
        <taxon>Pseudomonadati</taxon>
        <taxon>Pseudomonadota</taxon>
        <taxon>Alphaproteobacteria</taxon>
        <taxon>Hyphomicrobiales</taxon>
        <taxon>Aurantimonadaceae</taxon>
        <taxon>Aurantimonas</taxon>
    </lineage>
</organism>
<name>A0A7W6H9M8_9HYPH</name>
<comment type="cofactor">
    <cofactor evidence="8">
        <name>Mg(2+)</name>
        <dbReference type="ChEBI" id="CHEBI:18420"/>
    </cofactor>
</comment>
<dbReference type="GO" id="GO:0009358">
    <property type="term" value="C:polyphosphate kinase complex"/>
    <property type="evidence" value="ECO:0007669"/>
    <property type="project" value="InterPro"/>
</dbReference>
<proteinExistence type="inferred from homology"/>
<feature type="domain" description="Polyphosphate kinase N-terminal" evidence="12">
    <location>
        <begin position="143"/>
        <end position="248"/>
    </location>
</feature>